<reference evidence="2 3" key="1">
    <citation type="submission" date="2020-08" db="EMBL/GenBank/DDBJ databases">
        <title>Sequencing the genomes of 1000 actinobacteria strains.</title>
        <authorList>
            <person name="Klenk H.-P."/>
        </authorList>
    </citation>
    <scope>NUCLEOTIDE SEQUENCE [LARGE SCALE GENOMIC DNA]</scope>
    <source>
        <strain evidence="2 3">DSM 43768</strain>
    </source>
</reference>
<dbReference type="AlphaFoldDB" id="A0A7X0P1M5"/>
<accession>A0A7X0P1M5</accession>
<dbReference type="SUPFAM" id="SSF49785">
    <property type="entry name" value="Galactose-binding domain-like"/>
    <property type="match status" value="1"/>
</dbReference>
<dbReference type="Proteomes" id="UP000565579">
    <property type="component" value="Unassembled WGS sequence"/>
</dbReference>
<comment type="caution">
    <text evidence="2">The sequence shown here is derived from an EMBL/GenBank/DDBJ whole genome shotgun (WGS) entry which is preliminary data.</text>
</comment>
<evidence type="ECO:0000313" key="3">
    <source>
        <dbReference type="Proteomes" id="UP000565579"/>
    </source>
</evidence>
<evidence type="ECO:0000313" key="2">
    <source>
        <dbReference type="EMBL" id="MBB6553371.1"/>
    </source>
</evidence>
<sequence length="94" mass="9287">MRASGSGGVVADQLSLVKTSPDTPPPPGRYEAETAPAVCQGTIDTNWSGFSGSGFCNGNNAAGAYAQFTVNASAAGTATLGIRFVGYLDVGAAA</sequence>
<name>A0A7X0P1M5_9ACTN</name>
<proteinExistence type="predicted"/>
<organism evidence="2 3">
    <name type="scientific">Nonomuraea rubra</name>
    <dbReference type="NCBI Taxonomy" id="46180"/>
    <lineage>
        <taxon>Bacteria</taxon>
        <taxon>Bacillati</taxon>
        <taxon>Actinomycetota</taxon>
        <taxon>Actinomycetes</taxon>
        <taxon>Streptosporangiales</taxon>
        <taxon>Streptosporangiaceae</taxon>
        <taxon>Nonomuraea</taxon>
    </lineage>
</organism>
<dbReference type="RefSeq" id="WP_221525222.1">
    <property type="nucleotide sequence ID" value="NZ_JACHMI010000001.1"/>
</dbReference>
<protein>
    <submittedName>
        <fullName evidence="2">Uncharacterized protein</fullName>
    </submittedName>
</protein>
<dbReference type="Gene3D" id="2.60.120.260">
    <property type="entry name" value="Galactose-binding domain-like"/>
    <property type="match status" value="1"/>
</dbReference>
<dbReference type="EMBL" id="JACHMI010000001">
    <property type="protein sequence ID" value="MBB6553371.1"/>
    <property type="molecule type" value="Genomic_DNA"/>
</dbReference>
<gene>
    <name evidence="2" type="ORF">HD593_008166</name>
</gene>
<evidence type="ECO:0000256" key="1">
    <source>
        <dbReference type="SAM" id="MobiDB-lite"/>
    </source>
</evidence>
<keyword evidence="3" id="KW-1185">Reference proteome</keyword>
<feature type="region of interest" description="Disordered" evidence="1">
    <location>
        <begin position="1"/>
        <end position="32"/>
    </location>
</feature>
<dbReference type="InterPro" id="IPR008979">
    <property type="entry name" value="Galactose-bd-like_sf"/>
</dbReference>